<feature type="transmembrane region" description="Helical" evidence="1">
    <location>
        <begin position="47"/>
        <end position="65"/>
    </location>
</feature>
<keyword evidence="1" id="KW-1133">Transmembrane helix</keyword>
<evidence type="ECO:0000313" key="4">
    <source>
        <dbReference type="Proteomes" id="UP000001426"/>
    </source>
</evidence>
<evidence type="ECO:0000313" key="2">
    <source>
        <dbReference type="EMBL" id="CAE26325.1"/>
    </source>
</evidence>
<gene>
    <name evidence="2" type="ordered locus">RPA0881</name>
    <name evidence="3" type="ORF">TX73_004540</name>
</gene>
<evidence type="ECO:0000313" key="3">
    <source>
        <dbReference type="EMBL" id="WCL91014.1"/>
    </source>
</evidence>
<keyword evidence="1" id="KW-0812">Transmembrane</keyword>
<protein>
    <submittedName>
        <fullName evidence="3">Na+-dependent transporter</fullName>
    </submittedName>
</protein>
<proteinExistence type="predicted"/>
<dbReference type="InterPro" id="IPR038770">
    <property type="entry name" value="Na+/solute_symporter_sf"/>
</dbReference>
<keyword evidence="1" id="KW-0472">Membrane</keyword>
<dbReference type="RefSeq" id="WP_011156416.1">
    <property type="nucleotide sequence ID" value="NZ_CP116810.1"/>
</dbReference>
<keyword evidence="4" id="KW-1185">Reference proteome</keyword>
<dbReference type="STRING" id="258594.RPA0881"/>
<organism evidence="2">
    <name type="scientific">Rhodopseudomonas palustris (strain ATCC BAA-98 / CGA009)</name>
    <dbReference type="NCBI Taxonomy" id="258594"/>
    <lineage>
        <taxon>Bacteria</taxon>
        <taxon>Pseudomonadati</taxon>
        <taxon>Pseudomonadota</taxon>
        <taxon>Alphaproteobacteria</taxon>
        <taxon>Hyphomicrobiales</taxon>
        <taxon>Nitrobacteraceae</taxon>
        <taxon>Rhodopseudomonas</taxon>
    </lineage>
</organism>
<dbReference type="Gene3D" id="1.20.1530.20">
    <property type="match status" value="1"/>
</dbReference>
<dbReference type="HOGENOM" id="CLU_074101_0_0_5"/>
<feature type="transmembrane region" description="Helical" evidence="1">
    <location>
        <begin position="280"/>
        <end position="300"/>
    </location>
</feature>
<dbReference type="KEGG" id="rpa:TX73_004540"/>
<dbReference type="Proteomes" id="UP000001426">
    <property type="component" value="Chromosome"/>
</dbReference>
<feature type="transmembrane region" description="Helical" evidence="1">
    <location>
        <begin position="77"/>
        <end position="102"/>
    </location>
</feature>
<reference evidence="2 4" key="2">
    <citation type="journal article" date="2004" name="Nat. Biotechnol.">
        <title>Complete genome sequence of the metabolically versatile photosynthetic bacterium Rhodopseudomonas palustris.</title>
        <authorList>
            <person name="Larimer F.W."/>
            <person name="Chain P."/>
            <person name="Hauser L."/>
            <person name="Lamerdin J."/>
            <person name="Malfatti S."/>
            <person name="Do L."/>
            <person name="Land M.L."/>
            <person name="Pelletier D.A."/>
            <person name="Beatty J.T."/>
            <person name="Lang A.S."/>
            <person name="Tabita F.R."/>
            <person name="Gibson J.L."/>
            <person name="Hanson T.E."/>
            <person name="Bobst C."/>
            <person name="Torres J.L."/>
            <person name="Peres C."/>
            <person name="Harrison F.H."/>
            <person name="Gibson J."/>
            <person name="Harwood C.S."/>
        </authorList>
    </citation>
    <scope>NUCLEOTIDE SEQUENCE [LARGE SCALE GENOMIC DNA]</scope>
    <source>
        <strain evidence="4">ATCC BAA-98 / CGA009</strain>
        <strain evidence="2">CGA009</strain>
    </source>
</reference>
<feature type="transmembrane region" description="Helical" evidence="1">
    <location>
        <begin position="238"/>
        <end position="259"/>
    </location>
</feature>
<feature type="transmembrane region" description="Helical" evidence="1">
    <location>
        <begin position="212"/>
        <end position="232"/>
    </location>
</feature>
<dbReference type="EMBL" id="BX572595">
    <property type="protein sequence ID" value="CAE26325.1"/>
    <property type="molecule type" value="Genomic_DNA"/>
</dbReference>
<dbReference type="EMBL" id="CP116810">
    <property type="protein sequence ID" value="WCL91014.1"/>
    <property type="molecule type" value="Genomic_DNA"/>
</dbReference>
<feature type="transmembrane region" description="Helical" evidence="1">
    <location>
        <begin position="168"/>
        <end position="191"/>
    </location>
</feature>
<dbReference type="GeneID" id="66891898"/>
<feature type="transmembrane region" description="Helical" evidence="1">
    <location>
        <begin position="108"/>
        <end position="131"/>
    </location>
</feature>
<dbReference type="AlphaFoldDB" id="Q6NBE7"/>
<reference evidence="3" key="3">
    <citation type="submission" date="2022-12" db="EMBL/GenBank/DDBJ databases">
        <title>Complete genome sequence of Rhodopseudomonas palustris CGA0092 and corrections to the R. palustris CGA009 genome sequence.</title>
        <authorList>
            <person name="Mazny B.R."/>
            <person name="Sheff O.F."/>
            <person name="LaSarre B."/>
            <person name="McKinlay A."/>
            <person name="McKinlay J.B."/>
        </authorList>
    </citation>
    <scope>NUCLEOTIDE SEQUENCE</scope>
    <source>
        <strain evidence="3">CGA009</strain>
    </source>
</reference>
<evidence type="ECO:0000256" key="1">
    <source>
        <dbReference type="SAM" id="Phobius"/>
    </source>
</evidence>
<name>Q6NBE7_RHOPA</name>
<reference evidence="3" key="1">
    <citation type="submission" date="2003-07" db="EMBL/GenBank/DDBJ databases">
        <authorList>
            <consortium name="Rhodopseudomonas genome consortium"/>
            <person name="Larimer F."/>
            <person name="Harwood C."/>
        </authorList>
    </citation>
    <scope>NUCLEOTIDE SEQUENCE</scope>
    <source>
        <strain evidence="3">CGA009</strain>
    </source>
</reference>
<feature type="transmembrane region" description="Helical" evidence="1">
    <location>
        <begin position="138"/>
        <end position="162"/>
    </location>
</feature>
<sequence>MTIGLLRGAALPVKGLAWLGRQGTRAIAALVILGLLVPPLGDILRPFVTEAIFALLCISFMRVDVAQVRANLRQPGTVLAATAWTTLAVPALAGLGCLAVGLDVRSPDLFLALMLQAVASPMMASPALAALMGLDATLVLITLVTSTALIPFTAPLFAYLFVVSALTLSPLALGLKLSAILGGSLLVAAIIRKLVGADAIRRHKEPIDGINILILYVFVAAVMGNVVSSFIARPLLMIALTLFAFAVFLVLLVATMLLFRKIGAGRALALGLMVSQRNMGLMLAATDGVLPGATWLYFALSQFPIYLAPQLLKPIARRVLARPSFDAAGEPVSSPANR</sequence>
<accession>Q6NBE7</accession>
<dbReference type="eggNOG" id="COG0385">
    <property type="taxonomic scope" value="Bacteria"/>
</dbReference>